<dbReference type="KEGG" id="mrob:HH214_00915"/>
<reference evidence="1 2" key="1">
    <citation type="submission" date="2020-04" db="EMBL/GenBank/DDBJ databases">
        <title>Genome sequencing of novel species.</title>
        <authorList>
            <person name="Heo J."/>
            <person name="Kim S.-J."/>
            <person name="Kim J.-S."/>
            <person name="Hong S.-B."/>
            <person name="Kwon S.-W."/>
        </authorList>
    </citation>
    <scope>NUCLEOTIDE SEQUENCE [LARGE SCALE GENOMIC DNA]</scope>
    <source>
        <strain evidence="1 2">F39-2</strain>
    </source>
</reference>
<gene>
    <name evidence="1" type="ORF">HH214_00915</name>
</gene>
<evidence type="ECO:0000313" key="1">
    <source>
        <dbReference type="EMBL" id="QJD94532.1"/>
    </source>
</evidence>
<organism evidence="1 2">
    <name type="scientific">Mucilaginibacter robiniae</name>
    <dbReference type="NCBI Taxonomy" id="2728022"/>
    <lineage>
        <taxon>Bacteria</taxon>
        <taxon>Pseudomonadati</taxon>
        <taxon>Bacteroidota</taxon>
        <taxon>Sphingobacteriia</taxon>
        <taxon>Sphingobacteriales</taxon>
        <taxon>Sphingobacteriaceae</taxon>
        <taxon>Mucilaginibacter</taxon>
    </lineage>
</organism>
<protein>
    <submittedName>
        <fullName evidence="1">Uncharacterized protein</fullName>
    </submittedName>
</protein>
<dbReference type="EMBL" id="CP051682">
    <property type="protein sequence ID" value="QJD94532.1"/>
    <property type="molecule type" value="Genomic_DNA"/>
</dbReference>
<accession>A0A7L5DU03</accession>
<keyword evidence="2" id="KW-1185">Reference proteome</keyword>
<name>A0A7L5DU03_9SPHI</name>
<dbReference type="RefSeq" id="WP_169605550.1">
    <property type="nucleotide sequence ID" value="NZ_CP051682.1"/>
</dbReference>
<sequence length="58" mass="6480">MYEKLNFVDSTGIGWGTLLYANNLSSTELFLKKIEHKSSSAAVSSSLNMLELEEILKK</sequence>
<dbReference type="AlphaFoldDB" id="A0A7L5DU03"/>
<evidence type="ECO:0000313" key="2">
    <source>
        <dbReference type="Proteomes" id="UP000503278"/>
    </source>
</evidence>
<proteinExistence type="predicted"/>
<dbReference type="Proteomes" id="UP000503278">
    <property type="component" value="Chromosome"/>
</dbReference>